<dbReference type="CDD" id="cd02947">
    <property type="entry name" value="TRX_family"/>
    <property type="match status" value="1"/>
</dbReference>
<dbReference type="InterPro" id="IPR036249">
    <property type="entry name" value="Thioredoxin-like_sf"/>
</dbReference>
<evidence type="ECO:0000256" key="3">
    <source>
        <dbReference type="SAM" id="Phobius"/>
    </source>
</evidence>
<dbReference type="AlphaFoldDB" id="A0A9P4U6H9"/>
<dbReference type="SUPFAM" id="SSF52833">
    <property type="entry name" value="Thioredoxin-like"/>
    <property type="match status" value="1"/>
</dbReference>
<feature type="transmembrane region" description="Helical" evidence="3">
    <location>
        <begin position="135"/>
        <end position="153"/>
    </location>
</feature>
<dbReference type="EMBL" id="MU001513">
    <property type="protein sequence ID" value="KAF2438022.1"/>
    <property type="molecule type" value="Genomic_DNA"/>
</dbReference>
<name>A0A9P4U6H9_9PLEO</name>
<dbReference type="PROSITE" id="PS00194">
    <property type="entry name" value="THIOREDOXIN_1"/>
    <property type="match status" value="1"/>
</dbReference>
<evidence type="ECO:0000256" key="2">
    <source>
        <dbReference type="ARBA" id="ARBA00023157"/>
    </source>
</evidence>
<dbReference type="Proteomes" id="UP000799764">
    <property type="component" value="Unassembled WGS sequence"/>
</dbReference>
<evidence type="ECO:0000259" key="4">
    <source>
        <dbReference type="PROSITE" id="PS51352"/>
    </source>
</evidence>
<sequence>MANYTSISSSPQLENLIHGNEYTLIDFWATWCPPCKAIAPLFERIAADNAAENKLAFAKVDVDATKDVAQQYKISAMPTFLLLRNGVVCKAVRGADVNAIKKMVTYAQKRSNGEKITDEEEEEFSQIEFGGGATGNPYLALLFAAFLIWFLFWRK</sequence>
<keyword evidence="3" id="KW-0472">Membrane</keyword>
<feature type="domain" description="Thioredoxin" evidence="4">
    <location>
        <begin position="1"/>
        <end position="109"/>
    </location>
</feature>
<dbReference type="PROSITE" id="PS51352">
    <property type="entry name" value="THIOREDOXIN_2"/>
    <property type="match status" value="1"/>
</dbReference>
<dbReference type="OrthoDB" id="19690at2759"/>
<accession>A0A9P4U6H9</accession>
<evidence type="ECO:0000256" key="1">
    <source>
        <dbReference type="ARBA" id="ARBA00008987"/>
    </source>
</evidence>
<reference evidence="5" key="1">
    <citation type="journal article" date="2020" name="Stud. Mycol.">
        <title>101 Dothideomycetes genomes: a test case for predicting lifestyles and emergence of pathogens.</title>
        <authorList>
            <person name="Haridas S."/>
            <person name="Albert R."/>
            <person name="Binder M."/>
            <person name="Bloem J."/>
            <person name="Labutti K."/>
            <person name="Salamov A."/>
            <person name="Andreopoulos B."/>
            <person name="Baker S."/>
            <person name="Barry K."/>
            <person name="Bills G."/>
            <person name="Bluhm B."/>
            <person name="Cannon C."/>
            <person name="Castanera R."/>
            <person name="Culley D."/>
            <person name="Daum C."/>
            <person name="Ezra D."/>
            <person name="Gonzalez J."/>
            <person name="Henrissat B."/>
            <person name="Kuo A."/>
            <person name="Liang C."/>
            <person name="Lipzen A."/>
            <person name="Lutzoni F."/>
            <person name="Magnuson J."/>
            <person name="Mondo S."/>
            <person name="Nolan M."/>
            <person name="Ohm R."/>
            <person name="Pangilinan J."/>
            <person name="Park H.-J."/>
            <person name="Ramirez L."/>
            <person name="Alfaro M."/>
            <person name="Sun H."/>
            <person name="Tritt A."/>
            <person name="Yoshinaga Y."/>
            <person name="Zwiers L.-H."/>
            <person name="Turgeon B."/>
            <person name="Goodwin S."/>
            <person name="Spatafora J."/>
            <person name="Crous P."/>
            <person name="Grigoriev I."/>
        </authorList>
    </citation>
    <scope>NUCLEOTIDE SEQUENCE</scope>
    <source>
        <strain evidence="5">CBS 690.94</strain>
    </source>
</reference>
<evidence type="ECO:0000313" key="5">
    <source>
        <dbReference type="EMBL" id="KAF2438022.1"/>
    </source>
</evidence>
<comment type="caution">
    <text evidence="5">The sequence shown here is derived from an EMBL/GenBank/DDBJ whole genome shotgun (WGS) entry which is preliminary data.</text>
</comment>
<evidence type="ECO:0000313" key="6">
    <source>
        <dbReference type="Proteomes" id="UP000799764"/>
    </source>
</evidence>
<gene>
    <name evidence="5" type="ORF">P171DRAFT_437104</name>
</gene>
<keyword evidence="6" id="KW-1185">Reference proteome</keyword>
<keyword evidence="3" id="KW-0812">Transmembrane</keyword>
<protein>
    <submittedName>
        <fullName evidence="5">Thioredoxin-like protein</fullName>
    </submittedName>
</protein>
<keyword evidence="3" id="KW-1133">Transmembrane helix</keyword>
<keyword evidence="2" id="KW-1015">Disulfide bond</keyword>
<dbReference type="PANTHER" id="PTHR46115">
    <property type="entry name" value="THIOREDOXIN-LIKE PROTEIN 1"/>
    <property type="match status" value="1"/>
</dbReference>
<dbReference type="Gene3D" id="3.40.30.10">
    <property type="entry name" value="Glutaredoxin"/>
    <property type="match status" value="1"/>
</dbReference>
<organism evidence="5 6">
    <name type="scientific">Karstenula rhodostoma CBS 690.94</name>
    <dbReference type="NCBI Taxonomy" id="1392251"/>
    <lineage>
        <taxon>Eukaryota</taxon>
        <taxon>Fungi</taxon>
        <taxon>Dikarya</taxon>
        <taxon>Ascomycota</taxon>
        <taxon>Pezizomycotina</taxon>
        <taxon>Dothideomycetes</taxon>
        <taxon>Pleosporomycetidae</taxon>
        <taxon>Pleosporales</taxon>
        <taxon>Massarineae</taxon>
        <taxon>Didymosphaeriaceae</taxon>
        <taxon>Karstenula</taxon>
    </lineage>
</organism>
<dbReference type="Pfam" id="PF00085">
    <property type="entry name" value="Thioredoxin"/>
    <property type="match status" value="1"/>
</dbReference>
<proteinExistence type="inferred from homology"/>
<comment type="similarity">
    <text evidence="1">Belongs to the thioredoxin family.</text>
</comment>
<dbReference type="InterPro" id="IPR013766">
    <property type="entry name" value="Thioredoxin_domain"/>
</dbReference>
<dbReference type="PRINTS" id="PR00421">
    <property type="entry name" value="THIOREDOXIN"/>
</dbReference>
<dbReference type="InterPro" id="IPR017937">
    <property type="entry name" value="Thioredoxin_CS"/>
</dbReference>